<keyword evidence="10" id="KW-0547">Nucleotide-binding</keyword>
<comment type="similarity">
    <text evidence="2 10">Belongs to the cation transport ATPase (P-type) (TC 3.A.3) family. Type IB subfamily.</text>
</comment>
<dbReference type="AlphaFoldDB" id="A0A6I3LNR4"/>
<dbReference type="GO" id="GO:0016463">
    <property type="term" value="F:P-type zinc transporter activity"/>
    <property type="evidence" value="ECO:0007669"/>
    <property type="project" value="UniProtKB-EC"/>
</dbReference>
<comment type="caution">
    <text evidence="13">The sequence shown here is derived from an EMBL/GenBank/DDBJ whole genome shotgun (WGS) entry which is preliminary data.</text>
</comment>
<feature type="compositionally biased region" description="Basic and acidic residues" evidence="11">
    <location>
        <begin position="13"/>
        <end position="27"/>
    </location>
</feature>
<feature type="domain" description="P-type ATPase A" evidence="12">
    <location>
        <begin position="150"/>
        <end position="249"/>
    </location>
</feature>
<keyword evidence="10" id="KW-1003">Cell membrane</keyword>
<dbReference type="GO" id="GO:0016887">
    <property type="term" value="F:ATP hydrolysis activity"/>
    <property type="evidence" value="ECO:0007669"/>
    <property type="project" value="InterPro"/>
</dbReference>
<evidence type="ECO:0000256" key="7">
    <source>
        <dbReference type="ARBA" id="ARBA00023136"/>
    </source>
</evidence>
<dbReference type="PROSITE" id="PS00154">
    <property type="entry name" value="ATPASE_E1_E2"/>
    <property type="match status" value="1"/>
</dbReference>
<evidence type="ECO:0000256" key="8">
    <source>
        <dbReference type="ARBA" id="ARBA00039097"/>
    </source>
</evidence>
<dbReference type="PRINTS" id="PR00119">
    <property type="entry name" value="CATATPASE"/>
</dbReference>
<sequence length="650" mass="71142">MCQEHTNHNHSHNHQDHDHNHDHDHDHSHGDENTKYFVGFSLLLLFIGLLLTYILKADWFINNTTLRIVWYSVAYLPVGLPVLKEAVKLGARKDFFNEFSLMGIATLGAFFIGEYPEGVAVMIFYTIGELFQESAVNKAKGNIKALLDIRPNEASVYRNNQYTVVSPEEVQIGEIIQVKVGEKIPLDGELLTDKGSFNTSALTGESKPSTYKKGEVVLTGMINLQNVIEVKTTKLYQDSSLAKILQMVQEASARKATTELYIRKFAKIYTPIVFFLAVALTILPFFFLGENYVFQTWLGRALVFLVISCPCALVISVPLGYFGGIGAASKNGILFKGSNYLELMAKLDIVVMDKTGTLTEGVFKVQKVETTMEQSSFVHIVAAIEKQSTHPIAKAIVEAYPTDKIAEDVHEISGKGLQGKVDNQEILVGNTALLKHFKIEYPSNIDDIVESIVIVAINGLYTGYITIADKIKEDSKEAIQLMKKLGVSKTVMLSGDKDTITQKVAKEINLDYAVGGLLPEGKVAQVETLKKENPNKSLAFVGDGINDAPVLALSDVGIAMGGLGSDAAIETADVVIQTDQPSKIATAIHIGRETRKIVIQNIVLALTVKVIVLILGAGGVATMWEAVFADVGVALLAILNAVRIQKMKFI</sequence>
<dbReference type="Gene3D" id="2.70.150.10">
    <property type="entry name" value="Calcium-transporting ATPase, cytoplasmic transduction domain A"/>
    <property type="match status" value="1"/>
</dbReference>
<dbReference type="NCBIfam" id="TIGR01512">
    <property type="entry name" value="ATPase-IB2_Cd"/>
    <property type="match status" value="1"/>
</dbReference>
<dbReference type="Pfam" id="PF00702">
    <property type="entry name" value="Hydrolase"/>
    <property type="match status" value="1"/>
</dbReference>
<dbReference type="InterPro" id="IPR044492">
    <property type="entry name" value="P_typ_ATPase_HD_dom"/>
</dbReference>
<dbReference type="PANTHER" id="PTHR48085">
    <property type="entry name" value="CADMIUM/ZINC-TRANSPORTING ATPASE HMA2-RELATED"/>
    <property type="match status" value="1"/>
</dbReference>
<evidence type="ECO:0000256" key="2">
    <source>
        <dbReference type="ARBA" id="ARBA00006024"/>
    </source>
</evidence>
<dbReference type="Gene3D" id="3.40.50.1000">
    <property type="entry name" value="HAD superfamily/HAD-like"/>
    <property type="match status" value="1"/>
</dbReference>
<dbReference type="GO" id="GO:0005886">
    <property type="term" value="C:plasma membrane"/>
    <property type="evidence" value="ECO:0007669"/>
    <property type="project" value="UniProtKB-SubCell"/>
</dbReference>
<evidence type="ECO:0000256" key="11">
    <source>
        <dbReference type="SAM" id="MobiDB-lite"/>
    </source>
</evidence>
<keyword evidence="14" id="KW-1185">Reference proteome</keyword>
<dbReference type="RefSeq" id="WP_155092970.1">
    <property type="nucleotide sequence ID" value="NZ_CP102754.1"/>
</dbReference>
<evidence type="ECO:0000313" key="14">
    <source>
        <dbReference type="Proteomes" id="UP000438760"/>
    </source>
</evidence>
<dbReference type="PRINTS" id="PR00941">
    <property type="entry name" value="CDATPASE"/>
</dbReference>
<evidence type="ECO:0000256" key="4">
    <source>
        <dbReference type="ARBA" id="ARBA00022723"/>
    </source>
</evidence>
<feature type="transmembrane region" description="Helical" evidence="10">
    <location>
        <begin position="268"/>
        <end position="289"/>
    </location>
</feature>
<dbReference type="SFLD" id="SFLDG00002">
    <property type="entry name" value="C1.7:_P-type_atpase_like"/>
    <property type="match status" value="1"/>
</dbReference>
<keyword evidence="5" id="KW-1278">Translocase</keyword>
<dbReference type="EMBL" id="WMJX01000035">
    <property type="protein sequence ID" value="MTG98960.1"/>
    <property type="molecule type" value="Genomic_DNA"/>
</dbReference>
<dbReference type="InterPro" id="IPR023298">
    <property type="entry name" value="ATPase_P-typ_TM_dom_sf"/>
</dbReference>
<reference evidence="13 14" key="1">
    <citation type="submission" date="2019-11" db="EMBL/GenBank/DDBJ databases">
        <title>Genome of Strain BIT-d1.</title>
        <authorList>
            <person name="Yang Y."/>
        </authorList>
    </citation>
    <scope>NUCLEOTIDE SEQUENCE [LARGE SCALE GENOMIC DNA]</scope>
    <source>
        <strain evidence="13 14">BIT-d1</strain>
    </source>
</reference>
<evidence type="ECO:0000256" key="3">
    <source>
        <dbReference type="ARBA" id="ARBA00022692"/>
    </source>
</evidence>
<comment type="subcellular location">
    <subcellularLocation>
        <location evidence="10">Cell membrane</location>
    </subcellularLocation>
    <subcellularLocation>
        <location evidence="1">Membrane</location>
    </subcellularLocation>
</comment>
<dbReference type="PANTHER" id="PTHR48085:SF5">
    <property type="entry name" value="CADMIUM_ZINC-TRANSPORTING ATPASE HMA4-RELATED"/>
    <property type="match status" value="1"/>
</dbReference>
<dbReference type="InterPro" id="IPR051014">
    <property type="entry name" value="Cation_Transport_ATPase_IB"/>
</dbReference>
<dbReference type="NCBIfam" id="TIGR01525">
    <property type="entry name" value="ATPase-IB_hvy"/>
    <property type="match status" value="1"/>
</dbReference>
<feature type="transmembrane region" description="Helical" evidence="10">
    <location>
        <begin position="36"/>
        <end position="55"/>
    </location>
</feature>
<dbReference type="InterPro" id="IPR001757">
    <property type="entry name" value="P_typ_ATPase"/>
</dbReference>
<feature type="transmembrane region" description="Helical" evidence="10">
    <location>
        <begin position="623"/>
        <end position="642"/>
    </location>
</feature>
<dbReference type="EC" id="7.2.2.12" evidence="8"/>
<keyword evidence="7 10" id="KW-0472">Membrane</keyword>
<dbReference type="SFLD" id="SFLDF00027">
    <property type="entry name" value="p-type_atpase"/>
    <property type="match status" value="1"/>
</dbReference>
<keyword evidence="4 10" id="KW-0479">Metal-binding</keyword>
<feature type="transmembrane region" description="Helical" evidence="10">
    <location>
        <begin position="95"/>
        <end position="113"/>
    </location>
</feature>
<evidence type="ECO:0000256" key="1">
    <source>
        <dbReference type="ARBA" id="ARBA00004370"/>
    </source>
</evidence>
<dbReference type="SFLD" id="SFLDS00003">
    <property type="entry name" value="Haloacid_Dehalogenase"/>
    <property type="match status" value="1"/>
</dbReference>
<keyword evidence="6 10" id="KW-1133">Transmembrane helix</keyword>
<evidence type="ECO:0000256" key="6">
    <source>
        <dbReference type="ARBA" id="ARBA00022989"/>
    </source>
</evidence>
<keyword evidence="10" id="KW-0067">ATP-binding</keyword>
<feature type="transmembrane region" description="Helical" evidence="10">
    <location>
        <begin position="67"/>
        <end position="83"/>
    </location>
</feature>
<dbReference type="InterPro" id="IPR018303">
    <property type="entry name" value="ATPase_P-typ_P_site"/>
</dbReference>
<name>A0A6I3LNR4_9FLAO</name>
<evidence type="ECO:0000313" key="13">
    <source>
        <dbReference type="EMBL" id="MTG98960.1"/>
    </source>
</evidence>
<proteinExistence type="inferred from homology"/>
<evidence type="ECO:0000256" key="5">
    <source>
        <dbReference type="ARBA" id="ARBA00022967"/>
    </source>
</evidence>
<dbReference type="InterPro" id="IPR023299">
    <property type="entry name" value="ATPase_P-typ_cyto_dom_N"/>
</dbReference>
<dbReference type="GO" id="GO:0015086">
    <property type="term" value="F:cadmium ion transmembrane transporter activity"/>
    <property type="evidence" value="ECO:0007669"/>
    <property type="project" value="TreeGrafter"/>
</dbReference>
<comment type="catalytic activity">
    <reaction evidence="9">
        <text>Zn(2+)(in) + ATP + H2O = Zn(2+)(out) + ADP + phosphate + H(+)</text>
        <dbReference type="Rhea" id="RHEA:20621"/>
        <dbReference type="ChEBI" id="CHEBI:15377"/>
        <dbReference type="ChEBI" id="CHEBI:15378"/>
        <dbReference type="ChEBI" id="CHEBI:29105"/>
        <dbReference type="ChEBI" id="CHEBI:30616"/>
        <dbReference type="ChEBI" id="CHEBI:43474"/>
        <dbReference type="ChEBI" id="CHEBI:456216"/>
        <dbReference type="EC" id="7.2.2.12"/>
    </reaction>
</comment>
<dbReference type="GO" id="GO:0046872">
    <property type="term" value="F:metal ion binding"/>
    <property type="evidence" value="ECO:0007669"/>
    <property type="project" value="UniProtKB-KW"/>
</dbReference>
<dbReference type="InterPro" id="IPR027256">
    <property type="entry name" value="P-typ_ATPase_IB"/>
</dbReference>
<evidence type="ECO:0000259" key="12">
    <source>
        <dbReference type="Pfam" id="PF00122"/>
    </source>
</evidence>
<gene>
    <name evidence="13" type="primary">cadA</name>
    <name evidence="13" type="ORF">GJV76_12600</name>
</gene>
<dbReference type="InterPro" id="IPR023214">
    <property type="entry name" value="HAD_sf"/>
</dbReference>
<organism evidence="13 14">
    <name type="scientific">Myroides albus</name>
    <dbReference type="NCBI Taxonomy" id="2562892"/>
    <lineage>
        <taxon>Bacteria</taxon>
        <taxon>Pseudomonadati</taxon>
        <taxon>Bacteroidota</taxon>
        <taxon>Flavobacteriia</taxon>
        <taxon>Flavobacteriales</taxon>
        <taxon>Flavobacteriaceae</taxon>
        <taxon>Myroides</taxon>
    </lineage>
</organism>
<feature type="region of interest" description="Disordered" evidence="11">
    <location>
        <begin position="1"/>
        <end position="27"/>
    </location>
</feature>
<accession>A0A6I3LNR4</accession>
<dbReference type="SUPFAM" id="SSF81653">
    <property type="entry name" value="Calcium ATPase, transduction domain A"/>
    <property type="match status" value="1"/>
</dbReference>
<dbReference type="OrthoDB" id="1521937at2"/>
<dbReference type="NCBIfam" id="TIGR01494">
    <property type="entry name" value="ATPase_P-type"/>
    <property type="match status" value="1"/>
</dbReference>
<keyword evidence="13" id="KW-0378">Hydrolase</keyword>
<feature type="transmembrane region" description="Helical" evidence="10">
    <location>
        <begin position="301"/>
        <end position="322"/>
    </location>
</feature>
<dbReference type="InterPro" id="IPR008250">
    <property type="entry name" value="ATPase_P-typ_transduc_dom_A_sf"/>
</dbReference>
<dbReference type="Gene3D" id="3.40.1110.10">
    <property type="entry name" value="Calcium-transporting ATPase, cytoplasmic domain N"/>
    <property type="match status" value="1"/>
</dbReference>
<dbReference type="SUPFAM" id="SSF81665">
    <property type="entry name" value="Calcium ATPase, transmembrane domain M"/>
    <property type="match status" value="1"/>
</dbReference>
<dbReference type="Pfam" id="PF00122">
    <property type="entry name" value="E1-E2_ATPase"/>
    <property type="match status" value="1"/>
</dbReference>
<dbReference type="GO" id="GO:0005524">
    <property type="term" value="F:ATP binding"/>
    <property type="evidence" value="ECO:0007669"/>
    <property type="project" value="UniProtKB-UniRule"/>
</dbReference>
<dbReference type="Proteomes" id="UP000438760">
    <property type="component" value="Unassembled WGS sequence"/>
</dbReference>
<protein>
    <recommendedName>
        <fullName evidence="8">P-type Zn(2+) transporter</fullName>
        <ecNumber evidence="8">7.2.2.12</ecNumber>
    </recommendedName>
</protein>
<dbReference type="InterPro" id="IPR036412">
    <property type="entry name" value="HAD-like_sf"/>
</dbReference>
<evidence type="ECO:0000256" key="10">
    <source>
        <dbReference type="RuleBase" id="RU362081"/>
    </source>
</evidence>
<feature type="transmembrane region" description="Helical" evidence="10">
    <location>
        <begin position="597"/>
        <end position="617"/>
    </location>
</feature>
<dbReference type="SUPFAM" id="SSF56784">
    <property type="entry name" value="HAD-like"/>
    <property type="match status" value="1"/>
</dbReference>
<dbReference type="InterPro" id="IPR059000">
    <property type="entry name" value="ATPase_P-type_domA"/>
</dbReference>
<keyword evidence="3 10" id="KW-0812">Transmembrane</keyword>
<evidence type="ECO:0000256" key="9">
    <source>
        <dbReference type="ARBA" id="ARBA00047308"/>
    </source>
</evidence>